<dbReference type="GO" id="GO:0044272">
    <property type="term" value="P:sulfur compound biosynthetic process"/>
    <property type="evidence" value="ECO:0007669"/>
    <property type="project" value="UniProtKB-ARBA"/>
</dbReference>
<evidence type="ECO:0000256" key="1">
    <source>
        <dbReference type="ARBA" id="ARBA00001966"/>
    </source>
</evidence>
<dbReference type="InterPro" id="IPR010722">
    <property type="entry name" value="BATS_dom"/>
</dbReference>
<evidence type="ECO:0000313" key="10">
    <source>
        <dbReference type="EMBL" id="MVN57990.1"/>
    </source>
</evidence>
<dbReference type="Proteomes" id="UP000488839">
    <property type="component" value="Unassembled WGS sequence"/>
</dbReference>
<dbReference type="SMART" id="SM00876">
    <property type="entry name" value="BATS"/>
    <property type="match status" value="1"/>
</dbReference>
<evidence type="ECO:0000256" key="7">
    <source>
        <dbReference type="ARBA" id="ARBA00034078"/>
    </source>
</evidence>
<dbReference type="GO" id="GO:0016740">
    <property type="term" value="F:transferase activity"/>
    <property type="evidence" value="ECO:0007669"/>
    <property type="project" value="TreeGrafter"/>
</dbReference>
<dbReference type="PROSITE" id="PS51918">
    <property type="entry name" value="RADICAL_SAM"/>
    <property type="match status" value="1"/>
</dbReference>
<keyword evidence="6" id="KW-0411">Iron-sulfur</keyword>
<proteinExistence type="predicted"/>
<keyword evidence="4" id="KW-0479">Metal-binding</keyword>
<dbReference type="EMBL" id="WPOO01000002">
    <property type="protein sequence ID" value="MVN57990.1"/>
    <property type="molecule type" value="Genomic_DNA"/>
</dbReference>
<feature type="compositionally biased region" description="Low complexity" evidence="8">
    <location>
        <begin position="450"/>
        <end position="464"/>
    </location>
</feature>
<dbReference type="NCBIfam" id="TIGR03956">
    <property type="entry name" value="rSAM_HydE"/>
    <property type="match status" value="1"/>
</dbReference>
<dbReference type="InterPro" id="IPR013785">
    <property type="entry name" value="Aldolase_TIM"/>
</dbReference>
<feature type="region of interest" description="Disordered" evidence="8">
    <location>
        <begin position="1"/>
        <end position="30"/>
    </location>
</feature>
<dbReference type="InterPro" id="IPR034422">
    <property type="entry name" value="HydE/PylB-like"/>
</dbReference>
<accession>A0A7K1T3R0</accession>
<gene>
    <name evidence="10" type="primary">hydE</name>
    <name evidence="10" type="ORF">GO707_01925</name>
</gene>
<dbReference type="PANTHER" id="PTHR43726">
    <property type="entry name" value="3-METHYLORNITHINE SYNTHASE"/>
    <property type="match status" value="1"/>
</dbReference>
<evidence type="ECO:0000256" key="6">
    <source>
        <dbReference type="ARBA" id="ARBA00023014"/>
    </source>
</evidence>
<evidence type="ECO:0000256" key="3">
    <source>
        <dbReference type="ARBA" id="ARBA00022691"/>
    </source>
</evidence>
<protein>
    <submittedName>
        <fullName evidence="10">[FeFe] hydrogenase H-cluster radical SAM maturase HydE</fullName>
    </submittedName>
</protein>
<sequence>MRGWWRPAHPVQQRTGPGAGRRAEPARRRGQAALLPREPRHREAVRRLDRRAAVAYGPRVAAHRPGELADLIATLVAKLVSEHTLSLDEYAALIDARTSALADELAGRARETCEAAYGDAVFARGLIEFTNVCKNDCYYCGIRRSNRACERYRLAPEQILACADAGWQAGFRTFVLQGGEDPAATDEWLAGVVADLKAAYPGCAVTLSVGERSRESYRHLRAAGADRYLLRHETATAAHYRQLHPAAMTLQRRMACLSDLREAGFAVGAGFMVGSPFQTTEHLAADLAFIQEFRPEMCGIGPFVPHRDTPFAAEAPGTVELTCYLLSLVRLAHPTVLLPATTALEALDPRSREKGILAGANVVMPNLSPPERQGDYALYDGKPRSSADAARKWADLAARLEPLGRRLVEDRGDPAAAWASVVGPAAASVVSPARGAVVLAAASRPVSAAAATAPGSSSAASFPSTFPPVPSTKVNPS</sequence>
<dbReference type="GO" id="GO:0046872">
    <property type="term" value="F:metal ion binding"/>
    <property type="evidence" value="ECO:0007669"/>
    <property type="project" value="UniProtKB-KW"/>
</dbReference>
<dbReference type="Gene3D" id="3.20.20.70">
    <property type="entry name" value="Aldolase class I"/>
    <property type="match status" value="1"/>
</dbReference>
<dbReference type="Pfam" id="PF04055">
    <property type="entry name" value="Radical_SAM"/>
    <property type="match status" value="1"/>
</dbReference>
<keyword evidence="11" id="KW-1185">Reference proteome</keyword>
<dbReference type="PANTHER" id="PTHR43726:SF1">
    <property type="entry name" value="BIOTIN SYNTHASE"/>
    <property type="match status" value="1"/>
</dbReference>
<dbReference type="SFLD" id="SFLDF00348">
    <property type="entry name" value="FeFe_hydrogenase_maturase_(Hyd"/>
    <property type="match status" value="1"/>
</dbReference>
<feature type="region of interest" description="Disordered" evidence="8">
    <location>
        <begin position="450"/>
        <end position="477"/>
    </location>
</feature>
<dbReference type="InterPro" id="IPR006638">
    <property type="entry name" value="Elp3/MiaA/NifB-like_rSAM"/>
</dbReference>
<keyword evidence="3" id="KW-0949">S-adenosyl-L-methionine</keyword>
<evidence type="ECO:0000256" key="5">
    <source>
        <dbReference type="ARBA" id="ARBA00023004"/>
    </source>
</evidence>
<dbReference type="AlphaFoldDB" id="A0A7K1T3R0"/>
<dbReference type="GO" id="GO:0042364">
    <property type="term" value="P:water-soluble vitamin biosynthetic process"/>
    <property type="evidence" value="ECO:0007669"/>
    <property type="project" value="UniProtKB-ARBA"/>
</dbReference>
<feature type="domain" description="Radical SAM core" evidence="9">
    <location>
        <begin position="119"/>
        <end position="341"/>
    </location>
</feature>
<comment type="cofactor">
    <cofactor evidence="1">
        <name>[4Fe-4S] cluster</name>
        <dbReference type="ChEBI" id="CHEBI:49883"/>
    </cofactor>
</comment>
<dbReference type="SFLD" id="SFLDS00029">
    <property type="entry name" value="Radical_SAM"/>
    <property type="match status" value="1"/>
</dbReference>
<dbReference type="SUPFAM" id="SSF102114">
    <property type="entry name" value="Radical SAM enzymes"/>
    <property type="match status" value="1"/>
</dbReference>
<comment type="caution">
    <text evidence="10">The sequence shown here is derived from an EMBL/GenBank/DDBJ whole genome shotgun (WGS) entry which is preliminary data.</text>
</comment>
<evidence type="ECO:0000256" key="4">
    <source>
        <dbReference type="ARBA" id="ARBA00022723"/>
    </source>
</evidence>
<organism evidence="10 11">
    <name type="scientific">Adlercreutzia rubneri</name>
    <dbReference type="NCBI Taxonomy" id="2916441"/>
    <lineage>
        <taxon>Bacteria</taxon>
        <taxon>Bacillati</taxon>
        <taxon>Actinomycetota</taxon>
        <taxon>Coriobacteriia</taxon>
        <taxon>Eggerthellales</taxon>
        <taxon>Eggerthellaceae</taxon>
        <taxon>Adlercreutzia</taxon>
    </lineage>
</organism>
<dbReference type="SFLD" id="SFLDG01060">
    <property type="entry name" value="BATS_domain_containing"/>
    <property type="match status" value="1"/>
</dbReference>
<evidence type="ECO:0000313" key="11">
    <source>
        <dbReference type="Proteomes" id="UP000488839"/>
    </source>
</evidence>
<evidence type="ECO:0000259" key="9">
    <source>
        <dbReference type="PROSITE" id="PS51918"/>
    </source>
</evidence>
<keyword evidence="5" id="KW-0408">Iron</keyword>
<dbReference type="CDD" id="cd01335">
    <property type="entry name" value="Radical_SAM"/>
    <property type="match status" value="1"/>
</dbReference>
<dbReference type="InterPro" id="IPR024021">
    <property type="entry name" value="FeFe-hyd_HydE_rSAM"/>
</dbReference>
<dbReference type="InterPro" id="IPR058240">
    <property type="entry name" value="rSAM_sf"/>
</dbReference>
<dbReference type="SMART" id="SM00729">
    <property type="entry name" value="Elp3"/>
    <property type="match status" value="1"/>
</dbReference>
<keyword evidence="2" id="KW-0004">4Fe-4S</keyword>
<dbReference type="SFLD" id="SFLDG01280">
    <property type="entry name" value="HydE/PylB-like"/>
    <property type="match status" value="1"/>
</dbReference>
<evidence type="ECO:0000256" key="8">
    <source>
        <dbReference type="SAM" id="MobiDB-lite"/>
    </source>
</evidence>
<dbReference type="GO" id="GO:0051539">
    <property type="term" value="F:4 iron, 4 sulfur cluster binding"/>
    <property type="evidence" value="ECO:0007669"/>
    <property type="project" value="UniProtKB-KW"/>
</dbReference>
<reference evidence="10 11" key="1">
    <citation type="submission" date="2019-11" db="EMBL/GenBank/DDBJ databases">
        <title>Whole genome shotgun sequencing (WGS) data from Adlercreutzia equolifaciens ResAG-91, Eggerthella lenta MRI-F36, MRI-F37, MRI-F40, ResAG-49, ResAG-88, ResAG-121, ResAG-145, and Gordonibacter sp. ResAG-5, ResAG-26, ResAG-43, ResAG-50, ResAG-59.</title>
        <authorList>
            <person name="Stoll D.A."/>
            <person name="Danylec N."/>
            <person name="Franz C.M.A.P."/>
            <person name="Huch M."/>
        </authorList>
    </citation>
    <scope>NUCLEOTIDE SEQUENCE [LARGE SCALE GENOMIC DNA]</scope>
    <source>
        <strain evidence="10 11">ResAG-91</strain>
    </source>
</reference>
<comment type="cofactor">
    <cofactor evidence="7">
        <name>[2Fe-2S] cluster</name>
        <dbReference type="ChEBI" id="CHEBI:190135"/>
    </cofactor>
</comment>
<evidence type="ECO:0000256" key="2">
    <source>
        <dbReference type="ARBA" id="ARBA00022485"/>
    </source>
</evidence>
<name>A0A7K1T3R0_9ACTN</name>
<dbReference type="InterPro" id="IPR007197">
    <property type="entry name" value="rSAM"/>
</dbReference>